<dbReference type="EMBL" id="JACCQK010000029">
    <property type="protein sequence ID" value="MBG0778465.1"/>
    <property type="molecule type" value="Genomic_DNA"/>
</dbReference>
<keyword evidence="2" id="KW-0472">Membrane</keyword>
<proteinExistence type="predicted"/>
<dbReference type="PANTHER" id="PTHR43185">
    <property type="entry name" value="FERROUS IRON TRANSPORT PROTEIN B"/>
    <property type="match status" value="1"/>
</dbReference>
<evidence type="ECO:0000313" key="5">
    <source>
        <dbReference type="Proteomes" id="UP000706172"/>
    </source>
</evidence>
<evidence type="ECO:0000256" key="1">
    <source>
        <dbReference type="SAM" id="Coils"/>
    </source>
</evidence>
<feature type="transmembrane region" description="Helical" evidence="2">
    <location>
        <begin position="214"/>
        <end position="239"/>
    </location>
</feature>
<evidence type="ECO:0000256" key="2">
    <source>
        <dbReference type="SAM" id="Phobius"/>
    </source>
</evidence>
<feature type="transmembrane region" description="Helical" evidence="2">
    <location>
        <begin position="246"/>
        <end position="265"/>
    </location>
</feature>
<feature type="domain" description="Nucleoside transporter/FeoB GTPase Gate" evidence="3">
    <location>
        <begin position="111"/>
        <end position="204"/>
    </location>
</feature>
<gene>
    <name evidence="4" type="ORF">H0S81_00840</name>
</gene>
<keyword evidence="1" id="KW-0175">Coiled coil</keyword>
<sequence length="270" mass="29696">DRMARYETRKHAAVNSFYEEITGTGYEADLADNSLMAMIRFWENFRNKKMRVKSPEAARAIDTEFEADNARFFSLVKPGRDREAKQVNRALKTLIRERSQLLQEMRAERINNSFLGYAGKALVPLTQWAGFNWRVNVALLGAFAAKESAVATLGALYEQGDASESLESRMARGEQDFTPLHALALMMFMVLYPPCLATAIAVKLQSGSVKWMLFAMGYPMLLGLVVAGLIFTGGSLLGLSGLQAMAAFYLLALAITIAAGFITPARSGAT</sequence>
<accession>A0A931CT80</accession>
<name>A0A931CT80_9BACT</name>
<dbReference type="GO" id="GO:0015093">
    <property type="term" value="F:ferrous iron transmembrane transporter activity"/>
    <property type="evidence" value="ECO:0007669"/>
    <property type="project" value="TreeGrafter"/>
</dbReference>
<keyword evidence="2" id="KW-0812">Transmembrane</keyword>
<dbReference type="GO" id="GO:0005886">
    <property type="term" value="C:plasma membrane"/>
    <property type="evidence" value="ECO:0007669"/>
    <property type="project" value="TreeGrafter"/>
</dbReference>
<feature type="transmembrane region" description="Helical" evidence="2">
    <location>
        <begin position="180"/>
        <end position="202"/>
    </location>
</feature>
<reference evidence="4" key="1">
    <citation type="submission" date="2020-07" db="EMBL/GenBank/DDBJ databases">
        <title>Severe corrosion of carbon steel in oil field produced water can be linked to methanogenic archaea containing a special type of NiFe hydrogenase.</title>
        <authorList>
            <person name="Lahme S."/>
            <person name="Mand J."/>
            <person name="Longwell J."/>
            <person name="Smith R."/>
            <person name="Enning D."/>
        </authorList>
    </citation>
    <scope>NUCLEOTIDE SEQUENCE</scope>
    <source>
        <strain evidence="4">MIC098Bin6</strain>
    </source>
</reference>
<dbReference type="InterPro" id="IPR050860">
    <property type="entry name" value="FeoB_GTPase"/>
</dbReference>
<dbReference type="Proteomes" id="UP000706172">
    <property type="component" value="Unassembled WGS sequence"/>
</dbReference>
<dbReference type="Pfam" id="PF07670">
    <property type="entry name" value="Gate"/>
    <property type="match status" value="1"/>
</dbReference>
<dbReference type="InterPro" id="IPR011642">
    <property type="entry name" value="Gate_dom"/>
</dbReference>
<dbReference type="PANTHER" id="PTHR43185:SF1">
    <property type="entry name" value="FE(2+) TRANSPORTER FEOB"/>
    <property type="match status" value="1"/>
</dbReference>
<comment type="caution">
    <text evidence="4">The sequence shown here is derived from an EMBL/GenBank/DDBJ whole genome shotgun (WGS) entry which is preliminary data.</text>
</comment>
<evidence type="ECO:0000313" key="4">
    <source>
        <dbReference type="EMBL" id="MBG0778465.1"/>
    </source>
</evidence>
<feature type="coiled-coil region" evidence="1">
    <location>
        <begin position="84"/>
        <end position="111"/>
    </location>
</feature>
<dbReference type="AlphaFoldDB" id="A0A931CT80"/>
<feature type="non-terminal residue" evidence="4">
    <location>
        <position position="1"/>
    </location>
</feature>
<organism evidence="4 5">
    <name type="scientific">Desulfotignum balticum</name>
    <dbReference type="NCBI Taxonomy" id="115781"/>
    <lineage>
        <taxon>Bacteria</taxon>
        <taxon>Pseudomonadati</taxon>
        <taxon>Thermodesulfobacteriota</taxon>
        <taxon>Desulfobacteria</taxon>
        <taxon>Desulfobacterales</taxon>
        <taxon>Desulfobacteraceae</taxon>
        <taxon>Desulfotignum</taxon>
    </lineage>
</organism>
<evidence type="ECO:0000259" key="3">
    <source>
        <dbReference type="Pfam" id="PF07670"/>
    </source>
</evidence>
<protein>
    <submittedName>
        <fullName evidence="4">Ferrous iron transport protein B</fullName>
    </submittedName>
</protein>
<keyword evidence="2" id="KW-1133">Transmembrane helix</keyword>